<sequence>MTDNRPPAGRLLGHHFGLRSFTQAHTVPVVFRLVASPEDVKDGESVSLLVGGKTHRMARPSPTCDAWRVCVAIPPGDHQYQYVVTDPDGIGTRHEHMKEVDGGRSARRMQRSAEHTIPSHHSAILLIVTDTVDRFMYAHSHCGGFMGDWTSVMPSEQEFEGSFTPSALFGSSQPPPPFTALPDPDALPASLPNTATIYTNIRKAVTLQFGAGACHLTKRLAIGIACGTISEGAARSLIEQGANIKGGIQEWHGGDISLVQLVVAYHYGSSAGNLLRALLDAGAPIDGSTDDAKHRSLLIAISRRRWALLEILLKPQYKAAVNGMQLLSELGVEGKEEKGLSPAAHLHIVKKIAELDPSVLTEVDGNGKQPIHRYCQRPLTSAKYQQQLIDYFVEVCGRDIVNATDSDGRGPLWDAYFSTHLSRTKTIQRLYHFGAAGHINTPNRSGRTLLWDLAREMTHDDEYEPSDVRVEPDLLDLLTHGASLTAAGVTPQRAIREAKDEEYEREHGRRGERMRDYDGWYSDSEDDYWDEADWPLRRIVKAYGTLLNRKIPRRAIRAINTALQPSRSITASLARPIRISETTHVALPPEIQTTIASLLTPSPSLSIGENPVGTRINHAMQRYVTAASRTIFQQGNVHVLRGVAGAPGQPPQPPLRPFVTGADRRMGICEVIFRAVRSEAQRWGIKLTLKHEMGNDESILNTMRVA</sequence>
<dbReference type="SUPFAM" id="SSF48403">
    <property type="entry name" value="Ankyrin repeat"/>
    <property type="match status" value="1"/>
</dbReference>
<organism evidence="1 2">
    <name type="scientific">Vitrella brassicaformis (strain CCMP3155)</name>
    <dbReference type="NCBI Taxonomy" id="1169540"/>
    <lineage>
        <taxon>Eukaryota</taxon>
        <taxon>Sar</taxon>
        <taxon>Alveolata</taxon>
        <taxon>Colpodellida</taxon>
        <taxon>Vitrellaceae</taxon>
        <taxon>Vitrella</taxon>
    </lineage>
</organism>
<evidence type="ECO:0000313" key="2">
    <source>
        <dbReference type="Proteomes" id="UP000041254"/>
    </source>
</evidence>
<name>A0A0G4FRJ9_VITBC</name>
<dbReference type="InParanoid" id="A0A0G4FRJ9"/>
<dbReference type="PhylomeDB" id="A0A0G4FRJ9"/>
<dbReference type="AlphaFoldDB" id="A0A0G4FRJ9"/>
<dbReference type="EMBL" id="CDMY01000482">
    <property type="protein sequence ID" value="CEM16727.1"/>
    <property type="molecule type" value="Genomic_DNA"/>
</dbReference>
<gene>
    <name evidence="1" type="ORF">Vbra_15977</name>
</gene>
<proteinExistence type="predicted"/>
<reference evidence="1 2" key="1">
    <citation type="submission" date="2014-11" db="EMBL/GenBank/DDBJ databases">
        <authorList>
            <person name="Zhu J."/>
            <person name="Qi W."/>
            <person name="Song R."/>
        </authorList>
    </citation>
    <scope>NUCLEOTIDE SEQUENCE [LARGE SCALE GENOMIC DNA]</scope>
</reference>
<evidence type="ECO:0000313" key="1">
    <source>
        <dbReference type="EMBL" id="CEM16727.1"/>
    </source>
</evidence>
<dbReference type="OrthoDB" id="1577640at2759"/>
<dbReference type="InterPro" id="IPR036770">
    <property type="entry name" value="Ankyrin_rpt-contain_sf"/>
</dbReference>
<dbReference type="VEuPathDB" id="CryptoDB:Vbra_15977"/>
<keyword evidence="2" id="KW-1185">Reference proteome</keyword>
<accession>A0A0G4FRJ9</accession>
<protein>
    <submittedName>
        <fullName evidence="1">Uncharacterized protein</fullName>
    </submittedName>
</protein>
<dbReference type="Gene3D" id="1.25.40.20">
    <property type="entry name" value="Ankyrin repeat-containing domain"/>
    <property type="match status" value="1"/>
</dbReference>
<dbReference type="Proteomes" id="UP000041254">
    <property type="component" value="Unassembled WGS sequence"/>
</dbReference>